<evidence type="ECO:0000256" key="3">
    <source>
        <dbReference type="ARBA" id="ARBA00023163"/>
    </source>
</evidence>
<gene>
    <name evidence="5" type="ORF">HGO97_023210</name>
</gene>
<dbReference type="InterPro" id="IPR018062">
    <property type="entry name" value="HTH_AraC-typ_CS"/>
</dbReference>
<dbReference type="PROSITE" id="PS00041">
    <property type="entry name" value="HTH_ARAC_FAMILY_1"/>
    <property type="match status" value="1"/>
</dbReference>
<sequence length="300" mass="34969">MIKIIIYAIERRTILNSFTFQGDMESSNRILYTPSSFAKKNLLHLQEIGQLEATSPHDSKRENLSSYLFFMVTSGSGSLRYEGISYPLIDGDCVFIDCRKPYSHSTGDNLWHLKWVHFYGPNMDAIYAKYVERGGTPAFHPKDVFRYETLISTLNEIAASSSYVKDMSICEKLTALLTLLMEDSWHRDQHPDVLSKKQNLQQIKEYLDQNYQHRITLDNLAELFFVNKFYLSRIFKEQYDVTINNYLQQVRITHAKQLLRFSGLSMDKIAVECGMNDANYFARVFKKVEGISPGEFRRIW</sequence>
<comment type="caution">
    <text evidence="5">The sequence shown here is derived from an EMBL/GenBank/DDBJ whole genome shotgun (WGS) entry which is preliminary data.</text>
</comment>
<dbReference type="Proteomes" id="UP000723714">
    <property type="component" value="Unassembled WGS sequence"/>
</dbReference>
<proteinExistence type="predicted"/>
<keyword evidence="3" id="KW-0804">Transcription</keyword>
<keyword evidence="2" id="KW-0238">DNA-binding</keyword>
<feature type="domain" description="HTH araC/xylS-type" evidence="4">
    <location>
        <begin position="201"/>
        <end position="299"/>
    </location>
</feature>
<dbReference type="PANTHER" id="PTHR43280:SF28">
    <property type="entry name" value="HTH-TYPE TRANSCRIPTIONAL ACTIVATOR RHAS"/>
    <property type="match status" value="1"/>
</dbReference>
<reference evidence="5 6" key="1">
    <citation type="submission" date="2021-06" db="EMBL/GenBank/DDBJ databases">
        <title>Faecalicatena sp. nov. isolated from porcine feces.</title>
        <authorList>
            <person name="Oh B.S."/>
            <person name="Lee J.H."/>
        </authorList>
    </citation>
    <scope>NUCLEOTIDE SEQUENCE [LARGE SCALE GENOMIC DNA]</scope>
    <source>
        <strain evidence="5 6">AGMB00832</strain>
    </source>
</reference>
<keyword evidence="1" id="KW-0805">Transcription regulation</keyword>
<dbReference type="InterPro" id="IPR018060">
    <property type="entry name" value="HTH_AraC"/>
</dbReference>
<evidence type="ECO:0000313" key="6">
    <source>
        <dbReference type="Proteomes" id="UP000723714"/>
    </source>
</evidence>
<dbReference type="EMBL" id="JABACJ020000043">
    <property type="protein sequence ID" value="MBU3878710.1"/>
    <property type="molecule type" value="Genomic_DNA"/>
</dbReference>
<name>A0ABS6DBU4_9FIRM</name>
<dbReference type="SMART" id="SM00342">
    <property type="entry name" value="HTH_ARAC"/>
    <property type="match status" value="1"/>
</dbReference>
<organism evidence="5 6">
    <name type="scientific">Faecalicatena faecalis</name>
    <dbReference type="NCBI Taxonomy" id="2726362"/>
    <lineage>
        <taxon>Bacteria</taxon>
        <taxon>Bacillati</taxon>
        <taxon>Bacillota</taxon>
        <taxon>Clostridia</taxon>
        <taxon>Lachnospirales</taxon>
        <taxon>Lachnospiraceae</taxon>
        <taxon>Faecalicatena</taxon>
    </lineage>
</organism>
<accession>A0ABS6DBU4</accession>
<dbReference type="Pfam" id="PF12833">
    <property type="entry name" value="HTH_18"/>
    <property type="match status" value="1"/>
</dbReference>
<protein>
    <submittedName>
        <fullName evidence="5">AraC family transcriptional regulator</fullName>
    </submittedName>
</protein>
<evidence type="ECO:0000313" key="5">
    <source>
        <dbReference type="EMBL" id="MBU3878710.1"/>
    </source>
</evidence>
<dbReference type="PANTHER" id="PTHR43280">
    <property type="entry name" value="ARAC-FAMILY TRANSCRIPTIONAL REGULATOR"/>
    <property type="match status" value="1"/>
</dbReference>
<evidence type="ECO:0000256" key="1">
    <source>
        <dbReference type="ARBA" id="ARBA00023015"/>
    </source>
</evidence>
<evidence type="ECO:0000259" key="4">
    <source>
        <dbReference type="PROSITE" id="PS01124"/>
    </source>
</evidence>
<evidence type="ECO:0000256" key="2">
    <source>
        <dbReference type="ARBA" id="ARBA00023125"/>
    </source>
</evidence>
<keyword evidence="6" id="KW-1185">Reference proteome</keyword>
<dbReference type="PROSITE" id="PS01124">
    <property type="entry name" value="HTH_ARAC_FAMILY_2"/>
    <property type="match status" value="1"/>
</dbReference>